<sequence length="122" mass="13856">MYPHVPKRREPLFPHTLGSQRAEAQFIKVGERVRYIRELGRSRRQDWPEGAWLEYGVEGVVTEFRPGSPAVTVKGEHFEGMEPWAVVTWDNGGDTAIDAEEEGEHWERIGSIDLLARTVGGK</sequence>
<dbReference type="EMBL" id="MT143710">
    <property type="protein sequence ID" value="QJA43362.1"/>
    <property type="molecule type" value="Genomic_DNA"/>
</dbReference>
<gene>
    <name evidence="1" type="ORF">MM171A00097_0009</name>
</gene>
<dbReference type="AlphaFoldDB" id="A0A6H1Z7C7"/>
<reference evidence="1" key="1">
    <citation type="submission" date="2020-03" db="EMBL/GenBank/DDBJ databases">
        <title>The deep terrestrial virosphere.</title>
        <authorList>
            <person name="Holmfeldt K."/>
            <person name="Nilsson E."/>
            <person name="Simone D."/>
            <person name="Lopez-Fernandez M."/>
            <person name="Wu X."/>
            <person name="de Brujin I."/>
            <person name="Lundin D."/>
            <person name="Andersson A."/>
            <person name="Bertilsson S."/>
            <person name="Dopson M."/>
        </authorList>
    </citation>
    <scope>NUCLEOTIDE SEQUENCE</scope>
    <source>
        <strain evidence="1">MM171A00097</strain>
    </source>
</reference>
<protein>
    <submittedName>
        <fullName evidence="1">Uncharacterized protein</fullName>
    </submittedName>
</protein>
<accession>A0A6H1Z7C7</accession>
<proteinExistence type="predicted"/>
<name>A0A6H1Z7C7_9ZZZZ</name>
<organism evidence="1">
    <name type="scientific">viral metagenome</name>
    <dbReference type="NCBI Taxonomy" id="1070528"/>
    <lineage>
        <taxon>unclassified sequences</taxon>
        <taxon>metagenomes</taxon>
        <taxon>organismal metagenomes</taxon>
    </lineage>
</organism>
<evidence type="ECO:0000313" key="1">
    <source>
        <dbReference type="EMBL" id="QJA43362.1"/>
    </source>
</evidence>